<dbReference type="EMBL" id="CP014327">
    <property type="protein sequence ID" value="AML50587.1"/>
    <property type="molecule type" value="Genomic_DNA"/>
</dbReference>
<accession>A0A126UXH7</accession>
<protein>
    <submittedName>
        <fullName evidence="1">Uncharacterized protein</fullName>
    </submittedName>
</protein>
<dbReference type="KEGG" id="hat:RC74_04235"/>
<sequence length="73" mass="8497">MKNLIIFLLSVLLIWFGSTIVRLENINYANILNMCPAFVPSQPSTFTETQECFDEVQTRTSFIWHLLYGLKLI</sequence>
<reference evidence="1 2" key="1">
    <citation type="submission" date="2016-02" db="EMBL/GenBank/DDBJ databases">
        <title>Complete genome sequence of Halocynthiibacter arcticus PAMC 20958t from arctic marine sediment.</title>
        <authorList>
            <person name="Lee Y.M."/>
            <person name="Baek K."/>
            <person name="Lee H.K."/>
            <person name="Shin S.C."/>
        </authorList>
    </citation>
    <scope>NUCLEOTIDE SEQUENCE [LARGE SCALE GENOMIC DNA]</scope>
    <source>
        <strain evidence="1">PAMC 20958</strain>
    </source>
</reference>
<evidence type="ECO:0000313" key="2">
    <source>
        <dbReference type="Proteomes" id="UP000070371"/>
    </source>
</evidence>
<dbReference type="AlphaFoldDB" id="A0A126UXH7"/>
<organism evidence="1 2">
    <name type="scientific">Falsihalocynthiibacter arcticus</name>
    <dbReference type="NCBI Taxonomy" id="1579316"/>
    <lineage>
        <taxon>Bacteria</taxon>
        <taxon>Pseudomonadati</taxon>
        <taxon>Pseudomonadota</taxon>
        <taxon>Alphaproteobacteria</taxon>
        <taxon>Rhodobacterales</taxon>
        <taxon>Roseobacteraceae</taxon>
        <taxon>Falsihalocynthiibacter</taxon>
    </lineage>
</organism>
<keyword evidence="2" id="KW-1185">Reference proteome</keyword>
<gene>
    <name evidence="1" type="ORF">RC74_04235</name>
</gene>
<dbReference type="Proteomes" id="UP000070371">
    <property type="component" value="Chromosome"/>
</dbReference>
<proteinExistence type="predicted"/>
<evidence type="ECO:0000313" key="1">
    <source>
        <dbReference type="EMBL" id="AML50587.1"/>
    </source>
</evidence>
<name>A0A126UXH7_9RHOB</name>